<feature type="region of interest" description="Disordered" evidence="1">
    <location>
        <begin position="134"/>
        <end position="207"/>
    </location>
</feature>
<feature type="compositionally biased region" description="Basic and acidic residues" evidence="1">
    <location>
        <begin position="45"/>
        <end position="57"/>
    </location>
</feature>
<reference evidence="2 3" key="1">
    <citation type="submission" date="2019-12" db="EMBL/GenBank/DDBJ databases">
        <title>Draft genome sequencing of Halomonas icarensis D1-1.</title>
        <authorList>
            <person name="Pandiyan K."/>
            <person name="Kushwaha P."/>
            <person name="Gowdham M."/>
            <person name="Chakdar H."/>
            <person name="Singh A."/>
            <person name="Kumar M."/>
            <person name="Saxena A.K."/>
        </authorList>
    </citation>
    <scope>NUCLEOTIDE SEQUENCE [LARGE SCALE GENOMIC DNA]</scope>
    <source>
        <strain evidence="2 3">D1-1</strain>
    </source>
</reference>
<dbReference type="Pfam" id="PF11748">
    <property type="entry name" value="DUF3306"/>
    <property type="match status" value="1"/>
</dbReference>
<dbReference type="RefSeq" id="WP_161422755.1">
    <property type="nucleotide sequence ID" value="NZ_JARWMY010000006.1"/>
</dbReference>
<name>A0A7X4VZD5_9GAMM</name>
<proteinExistence type="predicted"/>
<evidence type="ECO:0000256" key="1">
    <source>
        <dbReference type="SAM" id="MobiDB-lite"/>
    </source>
</evidence>
<dbReference type="AlphaFoldDB" id="A0A7X4VZD5"/>
<evidence type="ECO:0000313" key="2">
    <source>
        <dbReference type="EMBL" id="NAW12223.1"/>
    </source>
</evidence>
<gene>
    <name evidence="2" type="ORF">GRB80_05130</name>
</gene>
<dbReference type="Proteomes" id="UP000448235">
    <property type="component" value="Unassembled WGS sequence"/>
</dbReference>
<dbReference type="EMBL" id="WUTS01000001">
    <property type="protein sequence ID" value="NAW12223.1"/>
    <property type="molecule type" value="Genomic_DNA"/>
</dbReference>
<keyword evidence="3" id="KW-1185">Reference proteome</keyword>
<accession>A0A7X4VZD5</accession>
<organism evidence="2 3">
    <name type="scientific">Halomonas icarae</name>
    <dbReference type="NCBI Taxonomy" id="2691040"/>
    <lineage>
        <taxon>Bacteria</taxon>
        <taxon>Pseudomonadati</taxon>
        <taxon>Pseudomonadota</taxon>
        <taxon>Gammaproteobacteria</taxon>
        <taxon>Oceanospirillales</taxon>
        <taxon>Halomonadaceae</taxon>
        <taxon>Halomonas</taxon>
    </lineage>
</organism>
<evidence type="ECO:0000313" key="3">
    <source>
        <dbReference type="Proteomes" id="UP000448235"/>
    </source>
</evidence>
<protein>
    <submittedName>
        <fullName evidence="2">DUF3306 domain-containing protein</fullName>
    </submittedName>
</protein>
<comment type="caution">
    <text evidence="2">The sequence shown here is derived from an EMBL/GenBank/DDBJ whole genome shotgun (WGS) entry which is preliminary data.</text>
</comment>
<sequence>MSRFERWSRRKLGEESQMAAPLPDGAPLDEPDTHATHATSSDNQTSDHQEGGTREAEPLAPGSLDHTLPDPDTLPAEADFSAYLQQGVSRQLRRRALRRLWSAGNYGIRDGLDDYDENYHEVLKPLARDMAEQLRRWTRPSEEALEETPQEAQHADDDIDCNTQASRPAEPPCAAQRDDDVEGLSRHEESAQSPLDEEATDGDNKLI</sequence>
<dbReference type="InterPro" id="IPR021735">
    <property type="entry name" value="DUF3306"/>
</dbReference>
<feature type="compositionally biased region" description="Basic and acidic residues" evidence="1">
    <location>
        <begin position="1"/>
        <end position="14"/>
    </location>
</feature>
<feature type="region of interest" description="Disordered" evidence="1">
    <location>
        <begin position="1"/>
        <end position="79"/>
    </location>
</feature>